<evidence type="ECO:0000313" key="1">
    <source>
        <dbReference type="EMBL" id="AUM62621.1"/>
    </source>
</evidence>
<accession>A0A2K9LUN0</accession>
<evidence type="ECO:0000313" key="2">
    <source>
        <dbReference type="Proteomes" id="UP000234790"/>
    </source>
</evidence>
<organism evidence="1 2">
    <name type="scientific">Spiroplasma monobiae MQ-1</name>
    <dbReference type="NCBI Taxonomy" id="1336748"/>
    <lineage>
        <taxon>Bacteria</taxon>
        <taxon>Bacillati</taxon>
        <taxon>Mycoplasmatota</taxon>
        <taxon>Mollicutes</taxon>
        <taxon>Entomoplasmatales</taxon>
        <taxon>Spiroplasmataceae</taxon>
        <taxon>Spiroplasma</taxon>
    </lineage>
</organism>
<dbReference type="EMBL" id="CP025543">
    <property type="protein sequence ID" value="AUM62621.1"/>
    <property type="molecule type" value="Genomic_DNA"/>
</dbReference>
<reference evidence="1 2" key="1">
    <citation type="submission" date="2017-12" db="EMBL/GenBank/DDBJ databases">
        <title>Complete genome sequence of Spiroplasma monobiae MQ-1 (ATCC 33825).</title>
        <authorList>
            <person name="Tsai Y.-M."/>
            <person name="Lo W.-S."/>
            <person name="Wu P.-S."/>
            <person name="Cho S.-T."/>
            <person name="Kuo C.-H."/>
        </authorList>
    </citation>
    <scope>NUCLEOTIDE SEQUENCE [LARGE SCALE GENOMIC DNA]</scope>
    <source>
        <strain evidence="1 2">MQ-1</strain>
    </source>
</reference>
<sequence length="436" mass="51629">MAEIKETDILSNLVSKQQLYKAARNTKISNEDTQRFIDSIFGNYYLDNDNINFLVKNGYNFFSIDDEELCFCLSGIVFKECCKANLSEDKKENYIPFLKAIISYENYSEYLDFSSKLFEKNYSAMSENEKCNIPYCDKKAVENKLYNVDFNVCKLVSSNKRNIFDNNYQMGHSFFNEVKDDQFRYYGFCDQHYIKIQNIEMTKKSSDEDILTINFTTVVYKLFLARVQMEALKEEYRNYFNSISQEAIKALFIYNLRKVSNHLSSLIDLYNFFLESLKGDSKDYEIVKFNLPRTNNFRIKDVFQPQITPENFKVVNSINNLFIPESFATISMYSDKNNSFITMVYDRKNQNMKEFFDQYLKVVKSKMKSEAAFISNCSLILADNIIFNKEWFDGLEDQEKFLYSALNKFRFEHPNMGQEYLKMKFFAGFNKGNNFF</sequence>
<dbReference type="Proteomes" id="UP000234790">
    <property type="component" value="Chromosome"/>
</dbReference>
<dbReference type="OrthoDB" id="390238at2"/>
<gene>
    <name evidence="1" type="ORF">SMONO_v1c03720</name>
</gene>
<dbReference type="KEGG" id="smoo:SMONO_v1c03720"/>
<protein>
    <submittedName>
        <fullName evidence="1">Uncharacterized protein</fullName>
    </submittedName>
</protein>
<proteinExistence type="predicted"/>
<dbReference type="RefSeq" id="WP_101780681.1">
    <property type="nucleotide sequence ID" value="NZ_CP025543.1"/>
</dbReference>
<name>A0A2K9LUN0_SPISQ</name>
<dbReference type="AlphaFoldDB" id="A0A2K9LUN0"/>
<keyword evidence="2" id="KW-1185">Reference proteome</keyword>